<feature type="transmembrane region" description="Helical" evidence="1">
    <location>
        <begin position="74"/>
        <end position="98"/>
    </location>
</feature>
<feature type="transmembrane region" description="Helical" evidence="1">
    <location>
        <begin position="118"/>
        <end position="139"/>
    </location>
</feature>
<sequence>MGQERHYRYYDLIMAAFICILLCTNLIGAAKQTTLSVPGLRTFTVGAGVLFFPISYFFGDVLTEVYGYARDRRVVWAGFTALAFAALMAWVIVSLPPAHNAFMATFQGQLEGVFGNTWRIAAGSMLAYWCGSFSNSYVLARLKVKTRGRWLWMRAILSTAVGEGLDSLLFYGIAFYGIWETRDLIEVAILEYGIKVSWEALATPLTYALVNFLKRVEQEDFYDDHTHFNPFSIEP</sequence>
<protein>
    <submittedName>
        <fullName evidence="2">Membrane protein containing DUF165</fullName>
    </submittedName>
</protein>
<dbReference type="AlphaFoldDB" id="T1AN19"/>
<keyword evidence="1" id="KW-0472">Membrane</keyword>
<keyword evidence="1" id="KW-0812">Transmembrane</keyword>
<dbReference type="InterPro" id="IPR003744">
    <property type="entry name" value="YhhQ"/>
</dbReference>
<proteinExistence type="inferred from homology"/>
<dbReference type="EMBL" id="AUZX01007597">
    <property type="protein sequence ID" value="EQD58777.1"/>
    <property type="molecule type" value="Genomic_DNA"/>
</dbReference>
<name>T1AN19_9ZZZZ</name>
<reference evidence="2" key="1">
    <citation type="submission" date="2013-08" db="EMBL/GenBank/DDBJ databases">
        <authorList>
            <person name="Mendez C."/>
            <person name="Richter M."/>
            <person name="Ferrer M."/>
            <person name="Sanchez J."/>
        </authorList>
    </citation>
    <scope>NUCLEOTIDE SEQUENCE</scope>
</reference>
<feature type="transmembrane region" description="Helical" evidence="1">
    <location>
        <begin position="12"/>
        <end position="30"/>
    </location>
</feature>
<evidence type="ECO:0000256" key="1">
    <source>
        <dbReference type="SAM" id="Phobius"/>
    </source>
</evidence>
<evidence type="ECO:0000313" key="2">
    <source>
        <dbReference type="EMBL" id="EQD58777.1"/>
    </source>
</evidence>
<gene>
    <name evidence="2" type="ORF">B1A_10661</name>
</gene>
<dbReference type="NCBIfam" id="TIGR00697">
    <property type="entry name" value="queuosine precursor transporter"/>
    <property type="match status" value="1"/>
</dbReference>
<dbReference type="PANTHER" id="PTHR34300">
    <property type="entry name" value="QUEUOSINE PRECURSOR TRANSPORTER-RELATED"/>
    <property type="match status" value="1"/>
</dbReference>
<keyword evidence="1" id="KW-1133">Transmembrane helix</keyword>
<organism evidence="2">
    <name type="scientific">mine drainage metagenome</name>
    <dbReference type="NCBI Taxonomy" id="410659"/>
    <lineage>
        <taxon>unclassified sequences</taxon>
        <taxon>metagenomes</taxon>
        <taxon>ecological metagenomes</taxon>
    </lineage>
</organism>
<comment type="caution">
    <text evidence="2">The sequence shown here is derived from an EMBL/GenBank/DDBJ whole genome shotgun (WGS) entry which is preliminary data.</text>
</comment>
<dbReference type="HAMAP" id="MF_02088">
    <property type="entry name" value="Q_prec_transport"/>
    <property type="match status" value="1"/>
</dbReference>
<dbReference type="PANTHER" id="PTHR34300:SF2">
    <property type="entry name" value="QUEUOSINE PRECURSOR TRANSPORTER-RELATED"/>
    <property type="match status" value="1"/>
</dbReference>
<feature type="transmembrane region" description="Helical" evidence="1">
    <location>
        <begin position="42"/>
        <end position="62"/>
    </location>
</feature>
<reference evidence="2" key="2">
    <citation type="journal article" date="2014" name="ISME J.">
        <title>Microbial stratification in low pH oxic and suboxic macroscopic growths along an acid mine drainage.</title>
        <authorList>
            <person name="Mendez-Garcia C."/>
            <person name="Mesa V."/>
            <person name="Sprenger R.R."/>
            <person name="Richter M."/>
            <person name="Diez M.S."/>
            <person name="Solano J."/>
            <person name="Bargiela R."/>
            <person name="Golyshina O.V."/>
            <person name="Manteca A."/>
            <person name="Ramos J.L."/>
            <person name="Gallego J.R."/>
            <person name="Llorente I."/>
            <person name="Martins Dos Santos V.A."/>
            <person name="Jensen O.N."/>
            <person name="Pelaez A.I."/>
            <person name="Sanchez J."/>
            <person name="Ferrer M."/>
        </authorList>
    </citation>
    <scope>NUCLEOTIDE SEQUENCE</scope>
</reference>
<dbReference type="Pfam" id="PF02592">
    <property type="entry name" value="Vut_1"/>
    <property type="match status" value="1"/>
</dbReference>
<accession>T1AN19</accession>